<keyword evidence="1" id="KW-0732">Signal</keyword>
<dbReference type="EMBL" id="JAMPKM010000003">
    <property type="protein sequence ID" value="MEP0816871.1"/>
    <property type="molecule type" value="Genomic_DNA"/>
</dbReference>
<reference evidence="2 3" key="1">
    <citation type="submission" date="2022-04" db="EMBL/GenBank/DDBJ databases">
        <title>Positive selection, recombination, and allopatry shape intraspecific diversity of widespread and dominant cyanobacteria.</title>
        <authorList>
            <person name="Wei J."/>
            <person name="Shu W."/>
            <person name="Hu C."/>
        </authorList>
    </citation>
    <scope>NUCLEOTIDE SEQUENCE [LARGE SCALE GENOMIC DNA]</scope>
    <source>
        <strain evidence="2 3">GB2-A4</strain>
    </source>
</reference>
<keyword evidence="3" id="KW-1185">Reference proteome</keyword>
<gene>
    <name evidence="2" type="ORF">NC998_07155</name>
</gene>
<comment type="caution">
    <text evidence="2">The sequence shown here is derived from an EMBL/GenBank/DDBJ whole genome shotgun (WGS) entry which is preliminary data.</text>
</comment>
<dbReference type="CDD" id="cd05483">
    <property type="entry name" value="retropepsin_like_bacteria"/>
    <property type="match status" value="1"/>
</dbReference>
<protein>
    <submittedName>
        <fullName evidence="2">Retroviral-like aspartic protease family protein</fullName>
    </submittedName>
</protein>
<evidence type="ECO:0000256" key="1">
    <source>
        <dbReference type="SAM" id="SignalP"/>
    </source>
</evidence>
<name>A0ABV0J518_9CYAN</name>
<sequence>MLRFFCLTAVLAAALSPLLPRFSTAAIAQELDGCYMLNPAGRSIDLSKLCGTTPGNTHSPNGTLATFTRTNTLLEGQVFQAKILRREAGTPIIGVTFNGNQTFEMIVDTGASGTVVTQRMAAMLRLVPVAKLKFDTASAKGIELPLGKIHMMEVNGAKAQGLLVAIAGPQLETGLLGHDFFGKYDITIKRDVVEFRVR</sequence>
<dbReference type="Gene3D" id="2.40.70.10">
    <property type="entry name" value="Acid Proteases"/>
    <property type="match status" value="1"/>
</dbReference>
<evidence type="ECO:0000313" key="3">
    <source>
        <dbReference type="Proteomes" id="UP001464891"/>
    </source>
</evidence>
<accession>A0ABV0J518</accession>
<dbReference type="SUPFAM" id="SSF50630">
    <property type="entry name" value="Acid proteases"/>
    <property type="match status" value="1"/>
</dbReference>
<feature type="signal peptide" evidence="1">
    <location>
        <begin position="1"/>
        <end position="25"/>
    </location>
</feature>
<dbReference type="Proteomes" id="UP001464891">
    <property type="component" value="Unassembled WGS sequence"/>
</dbReference>
<dbReference type="Pfam" id="PF13975">
    <property type="entry name" value="gag-asp_proteas"/>
    <property type="match status" value="1"/>
</dbReference>
<organism evidence="2 3">
    <name type="scientific">Trichocoleus desertorum GB2-A4</name>
    <dbReference type="NCBI Taxonomy" id="2933944"/>
    <lineage>
        <taxon>Bacteria</taxon>
        <taxon>Bacillati</taxon>
        <taxon>Cyanobacteriota</taxon>
        <taxon>Cyanophyceae</taxon>
        <taxon>Leptolyngbyales</taxon>
        <taxon>Trichocoleusaceae</taxon>
        <taxon>Trichocoleus</taxon>
    </lineage>
</organism>
<feature type="chain" id="PRO_5046907310" evidence="1">
    <location>
        <begin position="26"/>
        <end position="198"/>
    </location>
</feature>
<dbReference type="InterPro" id="IPR034122">
    <property type="entry name" value="Retropepsin-like_bacterial"/>
</dbReference>
<proteinExistence type="predicted"/>
<evidence type="ECO:0000313" key="2">
    <source>
        <dbReference type="EMBL" id="MEP0816871.1"/>
    </source>
</evidence>
<dbReference type="RefSeq" id="WP_190439071.1">
    <property type="nucleotide sequence ID" value="NZ_JAMPKM010000003.1"/>
</dbReference>
<dbReference type="InterPro" id="IPR021109">
    <property type="entry name" value="Peptidase_aspartic_dom_sf"/>
</dbReference>